<reference evidence="1 2" key="1">
    <citation type="submission" date="2020-07" db="EMBL/GenBank/DDBJ databases">
        <title>Thermogemmata thermophila gen. nov., sp. nov., a novel moderate thermophilic planctomycete from a Kamchatka hot spring.</title>
        <authorList>
            <person name="Elcheninov A.G."/>
            <person name="Podosokorskaya O.A."/>
            <person name="Kovaleva O.L."/>
            <person name="Novikov A."/>
            <person name="Bonch-Osmolovskaya E.A."/>
            <person name="Toshchakov S.V."/>
            <person name="Kublanov I.V."/>
        </authorList>
    </citation>
    <scope>NUCLEOTIDE SEQUENCE [LARGE SCALE GENOMIC DNA]</scope>
    <source>
        <strain evidence="1 2">2918</strain>
    </source>
</reference>
<dbReference type="InterPro" id="IPR011047">
    <property type="entry name" value="Quinoprotein_ADH-like_sf"/>
</dbReference>
<dbReference type="Proteomes" id="UP000542342">
    <property type="component" value="Unassembled WGS sequence"/>
</dbReference>
<accession>A0A7V9ABQ3</accession>
<organism evidence="1 2">
    <name type="scientific">Thermogemmata fonticola</name>
    <dbReference type="NCBI Taxonomy" id="2755323"/>
    <lineage>
        <taxon>Bacteria</taxon>
        <taxon>Pseudomonadati</taxon>
        <taxon>Planctomycetota</taxon>
        <taxon>Planctomycetia</taxon>
        <taxon>Gemmatales</taxon>
        <taxon>Gemmataceae</taxon>
        <taxon>Thermogemmata</taxon>
    </lineage>
</organism>
<dbReference type="InterPro" id="IPR030916">
    <property type="entry name" value="ELWxxDGT_rpt"/>
</dbReference>
<dbReference type="SUPFAM" id="SSF50998">
    <property type="entry name" value="Quinoprotein alcohol dehydrogenase-like"/>
    <property type="match status" value="1"/>
</dbReference>
<protein>
    <recommendedName>
        <fullName evidence="3">Hyalin</fullName>
    </recommendedName>
</protein>
<proteinExistence type="predicted"/>
<sequence>MFSTGSARTIRRSPALQVEALEDRTTPSVVGVKMIQDIATGSGASYPAYFTEVNGVVYFAATDASGDRELWRTDGTAAGTWRVADINPIGSSNPRYLTNVNGTLFFTADDGSHGRELWKLDGTTANLVKDIHSGDSSHPRWLVNVGGILFFTANDGTNGRELWMSDGTEANTLLVKDI</sequence>
<evidence type="ECO:0000313" key="1">
    <source>
        <dbReference type="EMBL" id="MBA2225982.1"/>
    </source>
</evidence>
<comment type="caution">
    <text evidence="1">The sequence shown here is derived from an EMBL/GenBank/DDBJ whole genome shotgun (WGS) entry which is preliminary data.</text>
</comment>
<evidence type="ECO:0000313" key="2">
    <source>
        <dbReference type="Proteomes" id="UP000542342"/>
    </source>
</evidence>
<name>A0A7V9ABQ3_9BACT</name>
<dbReference type="RefSeq" id="WP_194537403.1">
    <property type="nucleotide sequence ID" value="NZ_JACEFB010000003.1"/>
</dbReference>
<keyword evidence="2" id="KW-1185">Reference proteome</keyword>
<dbReference type="NCBIfam" id="TIGR04534">
    <property type="entry name" value="ELWxxDGT_rpt"/>
    <property type="match status" value="1"/>
</dbReference>
<gene>
    <name evidence="1" type="ORF">H0921_07390</name>
</gene>
<dbReference type="EMBL" id="JACEFB010000003">
    <property type="protein sequence ID" value="MBA2225982.1"/>
    <property type="molecule type" value="Genomic_DNA"/>
</dbReference>
<evidence type="ECO:0008006" key="3">
    <source>
        <dbReference type="Google" id="ProtNLM"/>
    </source>
</evidence>
<dbReference type="AlphaFoldDB" id="A0A7V9ABQ3"/>